<feature type="signal peptide" evidence="1">
    <location>
        <begin position="1"/>
        <end position="24"/>
    </location>
</feature>
<dbReference type="Proteomes" id="UP000305675">
    <property type="component" value="Unassembled WGS sequence"/>
</dbReference>
<evidence type="ECO:0000256" key="1">
    <source>
        <dbReference type="SAM" id="SignalP"/>
    </source>
</evidence>
<sequence>MTGLRQRCLLCALLFMGWLSNSHAFGQDFVLVSMNNDMPAISESKAKMLYLGKLKSIDDFGRVVLLDWPEGSNEKQDFYKSFLKKSIPQINSRWARLAFSGKGKPPESLDEATVQALGQWLQDNPRGIAYVSREQIPPGAKVILDIEQGAGR</sequence>
<keyword evidence="1" id="KW-0732">Signal</keyword>
<feature type="chain" id="PRO_5020848144" description="Phosphate ABC transporter substrate-binding protein" evidence="1">
    <location>
        <begin position="25"/>
        <end position="152"/>
    </location>
</feature>
<dbReference type="RefSeq" id="WP_136864994.1">
    <property type="nucleotide sequence ID" value="NZ_SWCJ01000021.1"/>
</dbReference>
<evidence type="ECO:0000313" key="2">
    <source>
        <dbReference type="EMBL" id="TKB50719.1"/>
    </source>
</evidence>
<dbReference type="AlphaFoldDB" id="A0A4U1BI08"/>
<organism evidence="2 3">
    <name type="scientific">Ferrimonas aestuarii</name>
    <dbReference type="NCBI Taxonomy" id="2569539"/>
    <lineage>
        <taxon>Bacteria</taxon>
        <taxon>Pseudomonadati</taxon>
        <taxon>Pseudomonadota</taxon>
        <taxon>Gammaproteobacteria</taxon>
        <taxon>Alteromonadales</taxon>
        <taxon>Ferrimonadaceae</taxon>
        <taxon>Ferrimonas</taxon>
    </lineage>
</organism>
<evidence type="ECO:0000313" key="3">
    <source>
        <dbReference type="Proteomes" id="UP000305675"/>
    </source>
</evidence>
<dbReference type="EMBL" id="SWCJ01000021">
    <property type="protein sequence ID" value="TKB50719.1"/>
    <property type="molecule type" value="Genomic_DNA"/>
</dbReference>
<protein>
    <recommendedName>
        <fullName evidence="4">Phosphate ABC transporter substrate-binding protein</fullName>
    </recommendedName>
</protein>
<dbReference type="OrthoDB" id="5368544at2"/>
<comment type="caution">
    <text evidence="2">The sequence shown here is derived from an EMBL/GenBank/DDBJ whole genome shotgun (WGS) entry which is preliminary data.</text>
</comment>
<keyword evidence="3" id="KW-1185">Reference proteome</keyword>
<reference evidence="2 3" key="1">
    <citation type="submission" date="2019-04" db="EMBL/GenBank/DDBJ databases">
        <authorList>
            <person name="Hwang J.C."/>
        </authorList>
    </citation>
    <scope>NUCLEOTIDE SEQUENCE [LARGE SCALE GENOMIC DNA]</scope>
    <source>
        <strain evidence="2 3">IMCC35002</strain>
    </source>
</reference>
<evidence type="ECO:0008006" key="4">
    <source>
        <dbReference type="Google" id="ProtNLM"/>
    </source>
</evidence>
<gene>
    <name evidence="2" type="ORF">FCL42_18895</name>
</gene>
<proteinExistence type="predicted"/>
<name>A0A4U1BI08_9GAMM</name>
<accession>A0A4U1BI08</accession>